<keyword evidence="10" id="KW-1185">Reference proteome</keyword>
<feature type="compositionally biased region" description="Low complexity" evidence="7">
    <location>
        <begin position="17"/>
        <end position="31"/>
    </location>
</feature>
<keyword evidence="4" id="KW-0238">DNA-binding</keyword>
<feature type="region of interest" description="Disordered" evidence="7">
    <location>
        <begin position="1"/>
        <end position="62"/>
    </location>
</feature>
<dbReference type="Pfam" id="PF08766">
    <property type="entry name" value="DEK_C"/>
    <property type="match status" value="1"/>
</dbReference>
<comment type="caution">
    <text evidence="9">The sequence shown here is derived from an EMBL/GenBank/DDBJ whole genome shotgun (WGS) entry which is preliminary data.</text>
</comment>
<evidence type="ECO:0000259" key="8">
    <source>
        <dbReference type="PROSITE" id="PS51998"/>
    </source>
</evidence>
<feature type="compositionally biased region" description="Basic and acidic residues" evidence="7">
    <location>
        <begin position="44"/>
        <end position="62"/>
    </location>
</feature>
<evidence type="ECO:0000256" key="7">
    <source>
        <dbReference type="SAM" id="MobiDB-lite"/>
    </source>
</evidence>
<dbReference type="PANTHER" id="PTHR13468:SF1">
    <property type="entry name" value="PROTEIN DEK"/>
    <property type="match status" value="1"/>
</dbReference>
<name>A0ABD3C1F1_9LAMI</name>
<comment type="subcellular location">
    <subcellularLocation>
        <location evidence="1">Nucleus</location>
        <location evidence="1">Nucleolus</location>
    </subcellularLocation>
</comment>
<sequence length="132" mass="14420">MDKIEKEASPKFTSSQSQLLSGDSNSISSSLPMNLPGKLSVLGKEGHDGESGEDDKKEPTREQMHAAVVYLLKEVDFNTATLSDILKQLGNHFGVDLIHRKAEVKEIITEVIKNMSDDDDESGDESGKDDEA</sequence>
<keyword evidence="3" id="KW-0805">Transcription regulation</keyword>
<evidence type="ECO:0000313" key="9">
    <source>
        <dbReference type="EMBL" id="KAL3623284.1"/>
    </source>
</evidence>
<dbReference type="GO" id="GO:0006325">
    <property type="term" value="P:chromatin organization"/>
    <property type="evidence" value="ECO:0007669"/>
    <property type="project" value="UniProtKB-KW"/>
</dbReference>
<evidence type="ECO:0000313" key="10">
    <source>
        <dbReference type="Proteomes" id="UP001632038"/>
    </source>
</evidence>
<dbReference type="SUPFAM" id="SSF109715">
    <property type="entry name" value="DEK C-terminal domain"/>
    <property type="match status" value="1"/>
</dbReference>
<keyword evidence="6" id="KW-0539">Nucleus</keyword>
<evidence type="ECO:0000256" key="4">
    <source>
        <dbReference type="ARBA" id="ARBA00023125"/>
    </source>
</evidence>
<dbReference type="PROSITE" id="PS51998">
    <property type="entry name" value="DEK_C"/>
    <property type="match status" value="1"/>
</dbReference>
<organism evidence="9 10">
    <name type="scientific">Castilleja foliolosa</name>
    <dbReference type="NCBI Taxonomy" id="1961234"/>
    <lineage>
        <taxon>Eukaryota</taxon>
        <taxon>Viridiplantae</taxon>
        <taxon>Streptophyta</taxon>
        <taxon>Embryophyta</taxon>
        <taxon>Tracheophyta</taxon>
        <taxon>Spermatophyta</taxon>
        <taxon>Magnoliopsida</taxon>
        <taxon>eudicotyledons</taxon>
        <taxon>Gunneridae</taxon>
        <taxon>Pentapetalae</taxon>
        <taxon>asterids</taxon>
        <taxon>lamiids</taxon>
        <taxon>Lamiales</taxon>
        <taxon>Orobanchaceae</taxon>
        <taxon>Pedicularideae</taxon>
        <taxon>Castillejinae</taxon>
        <taxon>Castilleja</taxon>
    </lineage>
</organism>
<dbReference type="GO" id="GO:0003677">
    <property type="term" value="F:DNA binding"/>
    <property type="evidence" value="ECO:0007669"/>
    <property type="project" value="UniProtKB-KW"/>
</dbReference>
<evidence type="ECO:0000256" key="5">
    <source>
        <dbReference type="ARBA" id="ARBA00023163"/>
    </source>
</evidence>
<dbReference type="AlphaFoldDB" id="A0ABD3C1F1"/>
<protein>
    <recommendedName>
        <fullName evidence="8">DEK-C domain-containing protein</fullName>
    </recommendedName>
</protein>
<evidence type="ECO:0000256" key="6">
    <source>
        <dbReference type="ARBA" id="ARBA00023242"/>
    </source>
</evidence>
<gene>
    <name evidence="9" type="ORF">CASFOL_032100</name>
</gene>
<proteinExistence type="predicted"/>
<dbReference type="InterPro" id="IPR014876">
    <property type="entry name" value="DEK_C"/>
</dbReference>
<keyword evidence="5" id="KW-0804">Transcription</keyword>
<keyword evidence="2" id="KW-0156">Chromatin regulator</keyword>
<dbReference type="InterPro" id="IPR044198">
    <property type="entry name" value="DEK"/>
</dbReference>
<dbReference type="EMBL" id="JAVIJP010000054">
    <property type="protein sequence ID" value="KAL3623284.1"/>
    <property type="molecule type" value="Genomic_DNA"/>
</dbReference>
<dbReference type="PANTHER" id="PTHR13468">
    <property type="entry name" value="DEK PROTEIN"/>
    <property type="match status" value="1"/>
</dbReference>
<dbReference type="Gene3D" id="1.10.10.60">
    <property type="entry name" value="Homeodomain-like"/>
    <property type="match status" value="1"/>
</dbReference>
<reference evidence="10" key="1">
    <citation type="journal article" date="2024" name="IScience">
        <title>Strigolactones Initiate the Formation of Haustorium-like Structures in Castilleja.</title>
        <authorList>
            <person name="Buerger M."/>
            <person name="Peterson D."/>
            <person name="Chory J."/>
        </authorList>
    </citation>
    <scope>NUCLEOTIDE SEQUENCE [LARGE SCALE GENOMIC DNA]</scope>
</reference>
<dbReference type="GO" id="GO:0005730">
    <property type="term" value="C:nucleolus"/>
    <property type="evidence" value="ECO:0007669"/>
    <property type="project" value="UniProtKB-SubCell"/>
</dbReference>
<evidence type="ECO:0000256" key="1">
    <source>
        <dbReference type="ARBA" id="ARBA00004604"/>
    </source>
</evidence>
<accession>A0ABD3C1F1</accession>
<evidence type="ECO:0000256" key="2">
    <source>
        <dbReference type="ARBA" id="ARBA00022853"/>
    </source>
</evidence>
<evidence type="ECO:0000256" key="3">
    <source>
        <dbReference type="ARBA" id="ARBA00023015"/>
    </source>
</evidence>
<dbReference type="FunFam" id="1.10.10.60:FF:000220">
    <property type="entry name" value="DEK domain-containing chromatin associated protein"/>
    <property type="match status" value="1"/>
</dbReference>
<feature type="domain" description="DEK-C" evidence="8">
    <location>
        <begin position="58"/>
        <end position="113"/>
    </location>
</feature>
<dbReference type="Proteomes" id="UP001632038">
    <property type="component" value="Unassembled WGS sequence"/>
</dbReference>